<comment type="similarity">
    <text evidence="2 6">Belongs to the class-I pyridoxal-phosphate-dependent aminotransferase family.</text>
</comment>
<keyword evidence="5" id="KW-0663">Pyridoxal phosphate</keyword>
<dbReference type="PANTHER" id="PTHR46383">
    <property type="entry name" value="ASPARTATE AMINOTRANSFERASE"/>
    <property type="match status" value="1"/>
</dbReference>
<dbReference type="GO" id="GO:0030170">
    <property type="term" value="F:pyridoxal phosphate binding"/>
    <property type="evidence" value="ECO:0007669"/>
    <property type="project" value="InterPro"/>
</dbReference>
<evidence type="ECO:0000256" key="3">
    <source>
        <dbReference type="ARBA" id="ARBA00022576"/>
    </source>
</evidence>
<dbReference type="Pfam" id="PF00155">
    <property type="entry name" value="Aminotran_1_2"/>
    <property type="match status" value="1"/>
</dbReference>
<reference evidence="8 9" key="1">
    <citation type="submission" date="2020-01" db="EMBL/GenBank/DDBJ databases">
        <title>Complete and circular genome sequences of six lactobacillus isolates from horses.</title>
        <authorList>
            <person name="Hassan H.M."/>
        </authorList>
    </citation>
    <scope>NUCLEOTIDE SEQUENCE [LARGE SCALE GENOMIC DNA]</scope>
    <source>
        <strain evidence="8 9">1A</strain>
    </source>
</reference>
<protein>
    <recommendedName>
        <fullName evidence="6">Aminotransferase</fullName>
        <ecNumber evidence="6">2.6.1.-</ecNumber>
    </recommendedName>
</protein>
<evidence type="ECO:0000259" key="7">
    <source>
        <dbReference type="Pfam" id="PF00155"/>
    </source>
</evidence>
<dbReference type="Gene3D" id="3.40.640.10">
    <property type="entry name" value="Type I PLP-dependent aspartate aminotransferase-like (Major domain)"/>
    <property type="match status" value="1"/>
</dbReference>
<gene>
    <name evidence="8" type="ORF">GTO87_04580</name>
</gene>
<evidence type="ECO:0000256" key="6">
    <source>
        <dbReference type="RuleBase" id="RU000481"/>
    </source>
</evidence>
<evidence type="ECO:0000313" key="9">
    <source>
        <dbReference type="Proteomes" id="UP000510886"/>
    </source>
</evidence>
<dbReference type="InterPro" id="IPR015424">
    <property type="entry name" value="PyrdxlP-dep_Trfase"/>
</dbReference>
<dbReference type="Gene3D" id="3.90.1150.10">
    <property type="entry name" value="Aspartate Aminotransferase, domain 1"/>
    <property type="match status" value="1"/>
</dbReference>
<dbReference type="InterPro" id="IPR004839">
    <property type="entry name" value="Aminotransferase_I/II_large"/>
</dbReference>
<evidence type="ECO:0000313" key="8">
    <source>
        <dbReference type="EMBL" id="QLL77946.1"/>
    </source>
</evidence>
<dbReference type="EMBL" id="CP047418">
    <property type="protein sequence ID" value="QLL77946.1"/>
    <property type="molecule type" value="Genomic_DNA"/>
</dbReference>
<accession>A0A7H9EJX0</accession>
<dbReference type="RefSeq" id="WP_180849657.1">
    <property type="nucleotide sequence ID" value="NZ_CP047418.1"/>
</dbReference>
<comment type="cofactor">
    <cofactor evidence="1 6">
        <name>pyridoxal 5'-phosphate</name>
        <dbReference type="ChEBI" id="CHEBI:597326"/>
    </cofactor>
</comment>
<evidence type="ECO:0000256" key="4">
    <source>
        <dbReference type="ARBA" id="ARBA00022679"/>
    </source>
</evidence>
<evidence type="ECO:0000256" key="1">
    <source>
        <dbReference type="ARBA" id="ARBA00001933"/>
    </source>
</evidence>
<organism evidence="8 9">
    <name type="scientific">Ligilactobacillus saerimneri</name>
    <dbReference type="NCBI Taxonomy" id="228229"/>
    <lineage>
        <taxon>Bacteria</taxon>
        <taxon>Bacillati</taxon>
        <taxon>Bacillota</taxon>
        <taxon>Bacilli</taxon>
        <taxon>Lactobacillales</taxon>
        <taxon>Lactobacillaceae</taxon>
        <taxon>Ligilactobacillus</taxon>
    </lineage>
</organism>
<dbReference type="Proteomes" id="UP000510886">
    <property type="component" value="Chromosome"/>
</dbReference>
<proteinExistence type="inferred from homology"/>
<dbReference type="KEGG" id="lsw:GTO87_04580"/>
<dbReference type="EC" id="2.6.1.-" evidence="6"/>
<dbReference type="SUPFAM" id="SSF53383">
    <property type="entry name" value="PLP-dependent transferases"/>
    <property type="match status" value="1"/>
</dbReference>
<dbReference type="InterPro" id="IPR050596">
    <property type="entry name" value="AspAT/PAT-like"/>
</dbReference>
<dbReference type="PANTHER" id="PTHR46383:SF4">
    <property type="entry name" value="AMINOTRANSFERASE"/>
    <property type="match status" value="1"/>
</dbReference>
<evidence type="ECO:0000256" key="5">
    <source>
        <dbReference type="ARBA" id="ARBA00022898"/>
    </source>
</evidence>
<dbReference type="InterPro" id="IPR004838">
    <property type="entry name" value="NHTrfase_class1_PyrdxlP-BS"/>
</dbReference>
<dbReference type="InterPro" id="IPR015422">
    <property type="entry name" value="PyrdxlP-dep_Trfase_small"/>
</dbReference>
<dbReference type="GO" id="GO:0006520">
    <property type="term" value="P:amino acid metabolic process"/>
    <property type="evidence" value="ECO:0007669"/>
    <property type="project" value="InterPro"/>
</dbReference>
<dbReference type="CDD" id="cd00609">
    <property type="entry name" value="AAT_like"/>
    <property type="match status" value="1"/>
</dbReference>
<keyword evidence="3 6" id="KW-0032">Aminotransferase</keyword>
<keyword evidence="4 6" id="KW-0808">Transferase</keyword>
<dbReference type="GO" id="GO:0008483">
    <property type="term" value="F:transaminase activity"/>
    <property type="evidence" value="ECO:0007669"/>
    <property type="project" value="UniProtKB-KW"/>
</dbReference>
<dbReference type="PROSITE" id="PS00105">
    <property type="entry name" value="AA_TRANSFER_CLASS_1"/>
    <property type="match status" value="1"/>
</dbReference>
<evidence type="ECO:0000256" key="2">
    <source>
        <dbReference type="ARBA" id="ARBA00007441"/>
    </source>
</evidence>
<dbReference type="FunFam" id="3.40.640.10:FF:000033">
    <property type="entry name" value="Aspartate aminotransferase"/>
    <property type="match status" value="1"/>
</dbReference>
<dbReference type="AlphaFoldDB" id="A0A7H9EJX0"/>
<dbReference type="InterPro" id="IPR015421">
    <property type="entry name" value="PyrdxlP-dep_Trfase_major"/>
</dbReference>
<name>A0A7H9EJX0_9LACO</name>
<sequence>MAGSKNYNKTIEKIAVSDIRQFDSEASQLPGIIKLTLGEPDFNTPEHIKEAAIKAIQDNKSHYTPNAGIPELRAATAKYFNEKYNLNYQASQVITTIGATEGINASLQALLNPGDTVLVPTPVFPIYMVDTEINGGQFVTLDTSADDFILTPNRLEEAITAHPTTKVVVFNYPCNPTGVTYSREQLEAIAAVARKHDLWILSDEIYAELTYSGDHISMAEILPEKTVLLSGLSKSHAMTGWRIGFILGPQAFIDQAIKSHQYMVTAPTTNAQYAALEAVSHGQNDAAVMKAEYARRREYLKTALEDAGFTLADPQGAFYLFAKIPDGKLQDWDFVRDLAQKARVAVIPGLSFGPGGEGYIRLSYAASMENIKLAASRIKDYMEGKYFDD</sequence>
<feature type="domain" description="Aminotransferase class I/classII large" evidence="7">
    <location>
        <begin position="32"/>
        <end position="378"/>
    </location>
</feature>